<reference evidence="2" key="1">
    <citation type="submission" date="2022-03" db="EMBL/GenBank/DDBJ databases">
        <authorList>
            <person name="Alioto T."/>
            <person name="Alioto T."/>
            <person name="Gomez Garrido J."/>
        </authorList>
    </citation>
    <scope>NUCLEOTIDE SEQUENCE</scope>
</reference>
<sequence>MAAQASKAFVDPESDDGMHTNELENQPNTSQITKADLNAALETLSSKLITTWQHTADSMRKDIQELGKRTSHMKDKCDEFATAHKDLATWNAWQ</sequence>
<evidence type="ECO:0000313" key="3">
    <source>
        <dbReference type="Proteomes" id="UP001295444"/>
    </source>
</evidence>
<proteinExistence type="predicted"/>
<gene>
    <name evidence="2" type="ORF">PECUL_23A041778</name>
</gene>
<keyword evidence="3" id="KW-1185">Reference proteome</keyword>
<feature type="region of interest" description="Disordered" evidence="1">
    <location>
        <begin position="1"/>
        <end position="30"/>
    </location>
</feature>
<dbReference type="EMBL" id="OW240914">
    <property type="protein sequence ID" value="CAH2274798.1"/>
    <property type="molecule type" value="Genomic_DNA"/>
</dbReference>
<protein>
    <submittedName>
        <fullName evidence="2">Uncharacterized protein</fullName>
    </submittedName>
</protein>
<dbReference type="Proteomes" id="UP001295444">
    <property type="component" value="Chromosome 03"/>
</dbReference>
<evidence type="ECO:0000313" key="2">
    <source>
        <dbReference type="EMBL" id="CAH2274798.1"/>
    </source>
</evidence>
<name>A0AAD1RP41_PELCU</name>
<organism evidence="2 3">
    <name type="scientific">Pelobates cultripes</name>
    <name type="common">Western spadefoot toad</name>
    <dbReference type="NCBI Taxonomy" id="61616"/>
    <lineage>
        <taxon>Eukaryota</taxon>
        <taxon>Metazoa</taxon>
        <taxon>Chordata</taxon>
        <taxon>Craniata</taxon>
        <taxon>Vertebrata</taxon>
        <taxon>Euteleostomi</taxon>
        <taxon>Amphibia</taxon>
        <taxon>Batrachia</taxon>
        <taxon>Anura</taxon>
        <taxon>Pelobatoidea</taxon>
        <taxon>Pelobatidae</taxon>
        <taxon>Pelobates</taxon>
    </lineage>
</organism>
<accession>A0AAD1RP41</accession>
<evidence type="ECO:0000256" key="1">
    <source>
        <dbReference type="SAM" id="MobiDB-lite"/>
    </source>
</evidence>
<dbReference type="AlphaFoldDB" id="A0AAD1RP41"/>